<dbReference type="OrthoDB" id="254354at2"/>
<dbReference type="Proteomes" id="UP000322214">
    <property type="component" value="Chromosome"/>
</dbReference>
<evidence type="ECO:0000256" key="1">
    <source>
        <dbReference type="ARBA" id="ARBA00004613"/>
    </source>
</evidence>
<dbReference type="Pfam" id="PF17210">
    <property type="entry name" value="SdrD_B"/>
    <property type="match status" value="6"/>
</dbReference>
<dbReference type="EMBL" id="CP042912">
    <property type="protein sequence ID" value="QEG22687.1"/>
    <property type="molecule type" value="Genomic_DNA"/>
</dbReference>
<gene>
    <name evidence="7" type="primary">sdrD_1</name>
    <name evidence="7" type="ORF">MFFC18_25700</name>
</gene>
<evidence type="ECO:0000256" key="3">
    <source>
        <dbReference type="ARBA" id="ARBA00022525"/>
    </source>
</evidence>
<evidence type="ECO:0000313" key="8">
    <source>
        <dbReference type="Proteomes" id="UP000322214"/>
    </source>
</evidence>
<feature type="domain" description="SD-repeat containing protein B" evidence="6">
    <location>
        <begin position="870"/>
        <end position="953"/>
    </location>
</feature>
<dbReference type="InterPro" id="IPR013783">
    <property type="entry name" value="Ig-like_fold"/>
</dbReference>
<dbReference type="Gene3D" id="2.60.40.10">
    <property type="entry name" value="Immunoglobulins"/>
    <property type="match status" value="7"/>
</dbReference>
<evidence type="ECO:0000259" key="6">
    <source>
        <dbReference type="Pfam" id="PF17210"/>
    </source>
</evidence>
<feature type="compositionally biased region" description="Low complexity" evidence="5">
    <location>
        <begin position="1179"/>
        <end position="1189"/>
    </location>
</feature>
<comment type="subcellular location">
    <subcellularLocation>
        <location evidence="1">Secreted</location>
    </subcellularLocation>
</comment>
<feature type="compositionally biased region" description="Pro residues" evidence="5">
    <location>
        <begin position="1166"/>
        <end position="1178"/>
    </location>
</feature>
<protein>
    <submittedName>
        <fullName evidence="7">Serine-aspartate repeat-containing protein D</fullName>
    </submittedName>
</protein>
<dbReference type="GO" id="GO:0005576">
    <property type="term" value="C:extracellular region"/>
    <property type="evidence" value="ECO:0007669"/>
    <property type="project" value="UniProtKB-SubCell"/>
</dbReference>
<dbReference type="PANTHER" id="PTHR36108:SF13">
    <property type="entry name" value="COLOSSIN-B-RELATED"/>
    <property type="match status" value="1"/>
</dbReference>
<name>A0A5B9P7R1_9BACT</name>
<comment type="similarity">
    <text evidence="2">Belongs to the serine-aspartate repeat-containing protein (SDr) family.</text>
</comment>
<feature type="region of interest" description="Disordered" evidence="5">
    <location>
        <begin position="1376"/>
        <end position="1404"/>
    </location>
</feature>
<sequence length="1556" mass="166712">MSLLNKLSSQFFGTSKPSGTSPAKEDGQRRCRFEVLEERRVLSADPVIAGVTYFEGDEGQDSTPDYFEVSFEGGADTTQLTQFTINGDQDSDGQLSDGDMFFDVGEGQPGTGGYHAFEFDAANSSGVSASDIKGFSVSSDGLLLTVEVDNFEAGDIFAFTIDVDEVERLRVDKIASGVEFEGSFFNATFADQHYNFEDRSVAIDATLEDGYVQPQQEGVFYDEYDALYSEGQSVAQAAINLPADNSDGQSDRTAGAIDAYDLVAKPISISGTVYHDEDLDCVHDSDEDGIANVSIELQQLNPTTGVYEVVATTTTDANGDYEFGKELGLMPGDYRLVETQPNGYLDVGAESGSEGGDVVNDRDGAPNVIGNINVELGNTAATDYDFKEVRPAQLEGNVYHDANDNGVQDAGEEGIANVLIQVTRVGAKGDLAVDPFADTTPIFVRTDAAGHYSVDGLPPGIYEVIEINSYPGEVDPLAAYIDGKDALGEVGNAKTGTQKNDQFSNVELCADDHGVEYNFGELKPASISGYVSVDVPGQSKLGPNDPDFKPIEGVTIQLLDDSGNVIETTKTDATGQYEFDGLAPGSYSVVEIQPEGYYDGGDVVGTVANKTAGVLANDRFSNIVLGSGQSGTRYDFCELEPASISGFVSVDVPGQSKLDPSDPNFRPIEGVTIQLLDESGNLVKTTKTDASGQYQFNDLEPGTYSVVEVQPEGYLDGGDVVGGVANKTVGTLLNDRFDNIVVGSGQAGTRYDFCEHEPASIKGTVYHDRNDNGRQDSGEEGIANVLIELMDADGNVLQSTKTDANGDYCFEDLLAGEYMIAETQPGDYLDGKEALGSLGGQSKPDAFNVTVVGGDAGVNYDFGELLPGAITGYVHTDDNEDCVFDESQGELPLANVTLELLDADGKVIATTTTDDRGFYQFTGLEPGTYSVRETQPDDFFSVGEKAGSGNGDATSNLLSNIEVGSGQRLTDYNFCEQAPAEIHGRVWEDGPAFESEDGTLPDDYRDLRDGVYTAGVDTPIEGVRMELYYYFDPNGQFQPRPVKLSEVMSDYYTHMDSSDPDAGVYVETMADGEYWFQGLKPGSYVVLEAQPEGYADANDIPGPTQNGSSGVSFNTQTEVQGAVSALTQTFSAAQLQDTVANIVVDAGGISTQNNFTEVRSIVVTPPVDPPNNPNPGNPTTPATPNNPVRPNPGITGFPGLAGAQSGNFISIVGAAGGQQFEPQAEDGAYSWHLSVINAGQPRAAGTEAADSDSVWQQAGFISDSDWNRFDMDDASWTFTTTTNDEILAKEDGSIHFGVIGGIPLAGDFDGNGIDEVAIYKDGYWMIDINRNGKWDRNDLLAKLGDSEDRPVAGDWDGDGKDDIGIYGPMWARDPEAIEHEPGLPNPDNSPYTRPKNVPPQITDATNGSRVMKLTSFGREQSDVVDHVFGLDDDDKIPVTGDWNGNGVRSIGTFRDGVWDMDVNGDGRFDHLDKSVRYGQTGDVPVVGDFNGDGIEEIAIYRNGTWIIDSNGNGELDITDRTFELGGVNDKPVVGDWDGDGVDEPAIYHEQEWTEFN</sequence>
<keyword evidence="4" id="KW-0732">Signal</keyword>
<dbReference type="STRING" id="980251.GCA_001642875_02594"/>
<dbReference type="PANTHER" id="PTHR36108">
    <property type="entry name" value="COLOSSIN-B-RELATED"/>
    <property type="match status" value="1"/>
</dbReference>
<feature type="domain" description="SD-repeat containing protein B" evidence="6">
    <location>
        <begin position="760"/>
        <end position="836"/>
    </location>
</feature>
<feature type="domain" description="SD-repeat containing protein B" evidence="6">
    <location>
        <begin position="269"/>
        <end position="356"/>
    </location>
</feature>
<organism evidence="7 8">
    <name type="scientific">Mariniblastus fucicola</name>
    <dbReference type="NCBI Taxonomy" id="980251"/>
    <lineage>
        <taxon>Bacteria</taxon>
        <taxon>Pseudomonadati</taxon>
        <taxon>Planctomycetota</taxon>
        <taxon>Planctomycetia</taxon>
        <taxon>Pirellulales</taxon>
        <taxon>Pirellulaceae</taxon>
        <taxon>Mariniblastus</taxon>
    </lineage>
</organism>
<feature type="domain" description="SD-repeat containing protein B" evidence="6">
    <location>
        <begin position="397"/>
        <end position="465"/>
    </location>
</feature>
<proteinExistence type="inferred from homology"/>
<feature type="domain" description="SD-repeat containing protein B" evidence="6">
    <location>
        <begin position="662"/>
        <end position="715"/>
    </location>
</feature>
<accession>A0A5B9P7R1</accession>
<evidence type="ECO:0000256" key="4">
    <source>
        <dbReference type="ARBA" id="ARBA00022729"/>
    </source>
</evidence>
<evidence type="ECO:0000256" key="5">
    <source>
        <dbReference type="SAM" id="MobiDB-lite"/>
    </source>
</evidence>
<keyword evidence="3" id="KW-0964">Secreted</keyword>
<evidence type="ECO:0000313" key="7">
    <source>
        <dbReference type="EMBL" id="QEG22687.1"/>
    </source>
</evidence>
<dbReference type="SUPFAM" id="SSF117074">
    <property type="entry name" value="Hypothetical protein PA1324"/>
    <property type="match status" value="6"/>
</dbReference>
<dbReference type="InterPro" id="IPR033764">
    <property type="entry name" value="Sdr_B"/>
</dbReference>
<dbReference type="RefSeq" id="WP_075085022.1">
    <property type="nucleotide sequence ID" value="NZ_CP042912.1"/>
</dbReference>
<feature type="region of interest" description="Disordered" evidence="5">
    <location>
        <begin position="1163"/>
        <end position="1189"/>
    </location>
</feature>
<reference evidence="7 8" key="1">
    <citation type="submission" date="2019-08" db="EMBL/GenBank/DDBJ databases">
        <title>Deep-cultivation of Planctomycetes and their phenomic and genomic characterization uncovers novel biology.</title>
        <authorList>
            <person name="Wiegand S."/>
            <person name="Jogler M."/>
            <person name="Boedeker C."/>
            <person name="Pinto D."/>
            <person name="Vollmers J."/>
            <person name="Rivas-Marin E."/>
            <person name="Kohn T."/>
            <person name="Peeters S.H."/>
            <person name="Heuer A."/>
            <person name="Rast P."/>
            <person name="Oberbeckmann S."/>
            <person name="Bunk B."/>
            <person name="Jeske O."/>
            <person name="Meyerdierks A."/>
            <person name="Storesund J.E."/>
            <person name="Kallscheuer N."/>
            <person name="Luecker S."/>
            <person name="Lage O.M."/>
            <person name="Pohl T."/>
            <person name="Merkel B.J."/>
            <person name="Hornburger P."/>
            <person name="Mueller R.-W."/>
            <person name="Bruemmer F."/>
            <person name="Labrenz M."/>
            <person name="Spormann A.M."/>
            <person name="Op den Camp H."/>
            <person name="Overmann J."/>
            <person name="Amann R."/>
            <person name="Jetten M.S.M."/>
            <person name="Mascher T."/>
            <person name="Medema M.H."/>
            <person name="Devos D.P."/>
            <person name="Kaster A.-K."/>
            <person name="Ovreas L."/>
            <person name="Rohde M."/>
            <person name="Galperin M.Y."/>
            <person name="Jogler C."/>
        </authorList>
    </citation>
    <scope>NUCLEOTIDE SEQUENCE [LARGE SCALE GENOMIC DNA]</scope>
    <source>
        <strain evidence="7 8">FC18</strain>
    </source>
</reference>
<dbReference type="SUPFAM" id="SSF69318">
    <property type="entry name" value="Integrin alpha N-terminal domain"/>
    <property type="match status" value="1"/>
</dbReference>
<dbReference type="InterPro" id="IPR028994">
    <property type="entry name" value="Integrin_alpha_N"/>
</dbReference>
<keyword evidence="8" id="KW-1185">Reference proteome</keyword>
<dbReference type="KEGG" id="mff:MFFC18_25700"/>
<evidence type="ECO:0000256" key="2">
    <source>
        <dbReference type="ARBA" id="ARBA00007257"/>
    </source>
</evidence>
<feature type="domain" description="SD-repeat containing protein B" evidence="6">
    <location>
        <begin position="542"/>
        <end position="635"/>
    </location>
</feature>